<dbReference type="GO" id="GO:0003723">
    <property type="term" value="F:RNA binding"/>
    <property type="evidence" value="ECO:0007669"/>
    <property type="project" value="InterPro"/>
</dbReference>
<dbReference type="AlphaFoldDB" id="A0A0D2RH88"/>
<dbReference type="Gene3D" id="1.25.40.10">
    <property type="entry name" value="Tetratricopeptide repeat domain"/>
    <property type="match status" value="5"/>
</dbReference>
<dbReference type="Pfam" id="PF13041">
    <property type="entry name" value="PPR_2"/>
    <property type="match status" value="4"/>
</dbReference>
<dbReference type="Gramene" id="KJB50593">
    <property type="protein sequence ID" value="KJB50593"/>
    <property type="gene ID" value="B456_008G178400"/>
</dbReference>
<evidence type="ECO:0000313" key="5">
    <source>
        <dbReference type="Proteomes" id="UP000032304"/>
    </source>
</evidence>
<gene>
    <name evidence="4" type="ORF">B456_008G178400</name>
</gene>
<comment type="similarity">
    <text evidence="2">Belongs to the PPR family. PCMP-E subfamily.</text>
</comment>
<feature type="repeat" description="PPR" evidence="3">
    <location>
        <begin position="535"/>
        <end position="569"/>
    </location>
</feature>
<evidence type="ECO:0000256" key="3">
    <source>
        <dbReference type="PROSITE-ProRule" id="PRU00708"/>
    </source>
</evidence>
<dbReference type="GO" id="GO:0009651">
    <property type="term" value="P:response to salt stress"/>
    <property type="evidence" value="ECO:0007669"/>
    <property type="project" value="EnsemblPlants"/>
</dbReference>
<name>A0A0D2RH88_GOSRA</name>
<evidence type="ECO:0000313" key="4">
    <source>
        <dbReference type="EMBL" id="KJB50593.1"/>
    </source>
</evidence>
<feature type="repeat" description="PPR" evidence="3">
    <location>
        <begin position="232"/>
        <end position="266"/>
    </location>
</feature>
<dbReference type="KEGG" id="gra:105764483"/>
<dbReference type="NCBIfam" id="TIGR00756">
    <property type="entry name" value="PPR"/>
    <property type="match status" value="5"/>
</dbReference>
<evidence type="ECO:0000256" key="2">
    <source>
        <dbReference type="ARBA" id="ARBA00061659"/>
    </source>
</evidence>
<keyword evidence="1" id="KW-0677">Repeat</keyword>
<evidence type="ECO:0000256" key="1">
    <source>
        <dbReference type="ARBA" id="ARBA00022737"/>
    </source>
</evidence>
<dbReference type="InterPro" id="IPR011990">
    <property type="entry name" value="TPR-like_helical_dom_sf"/>
</dbReference>
<sequence length="730" mass="80841">MQWRLRLTSNLKTSTTMVTKLLTFFHRQVSVSLTKREPYLQLRSLSYFTDQPFEYPSLDPSLASLHSVSSNPCFALLSFCKNIDCLKEVHALFIINGIKGDLLCDTKLVSLYGSFGHVGYAGSVFDRIPEPDFYSWKVMIRWYFLNDLYTEIIGFYGRMRMSVRGFDNVVFSVVLKACSELQDINEGRKVHCDVVKVGNPDSFVQTGLVDMYAKCRQIKCARKVFGEIFYRNVVSWTSMLAGYVQNNCSKEALVLFNRMREAMVESNQFTLGSLVTACGKLGALHQGKWVHGYIIKTGIELNSYLVTAILDMYVKCGSLRDARSAFDALPSVDLVSWTAMIVGYSQSGFPDEALKLFVDKRRFGILPNAVTIASLLSACAQLSNLSAGRLVHSLGIQLGLIDPTVINALVDMYAKCGVIRAASYIFETVSDKNLIAWNSILSGYSQNGLAYDALELFHQMRSNSVSPDAVTLVSIFSACASVGAFQVGSSLHAYTMKNGLLSSSVYVGTALLNFYAKCGDSKSARVVFDNMGEKNTVTWSAMIGGYGIQGDSCGSLALFNDMVKENLEPNEVIFTAILSACGHTGRLGEGWKYFNSMCKDYKFVPSMKHYACVVDMLARAGRLEEALDFINKLPIKPDLSLFGALLHGCGLHSRFDLGEVAIKKMLDIHPDKACYYVLISNLYALDGRWSQVNEVRELMKQRGLSKDPGCSITEMENNNTLSFSGVACPA</sequence>
<keyword evidence="5" id="KW-1185">Reference proteome</keyword>
<feature type="repeat" description="PPR" evidence="3">
    <location>
        <begin position="333"/>
        <end position="367"/>
    </location>
</feature>
<evidence type="ECO:0008006" key="6">
    <source>
        <dbReference type="Google" id="ProtNLM"/>
    </source>
</evidence>
<dbReference type="GO" id="GO:0005739">
    <property type="term" value="C:mitochondrion"/>
    <property type="evidence" value="ECO:0007669"/>
    <property type="project" value="EnsemblPlants"/>
</dbReference>
<dbReference type="InterPro" id="IPR002885">
    <property type="entry name" value="PPR_rpt"/>
</dbReference>
<dbReference type="Pfam" id="PF01535">
    <property type="entry name" value="PPR"/>
    <property type="match status" value="1"/>
</dbReference>
<dbReference type="Proteomes" id="UP000032304">
    <property type="component" value="Chromosome 8"/>
</dbReference>
<dbReference type="eggNOG" id="KOG4197">
    <property type="taxonomic scope" value="Eukaryota"/>
</dbReference>
<feature type="repeat" description="PPR" evidence="3">
    <location>
        <begin position="433"/>
        <end position="467"/>
    </location>
</feature>
<protein>
    <recommendedName>
        <fullName evidence="6">Pentacotripeptide-repeat region of PRORP domain-containing protein</fullName>
    </recommendedName>
</protein>
<dbReference type="GO" id="GO:0009451">
    <property type="term" value="P:RNA modification"/>
    <property type="evidence" value="ECO:0007669"/>
    <property type="project" value="InterPro"/>
</dbReference>
<dbReference type="FunFam" id="1.25.40.10:FF:000212">
    <property type="entry name" value="Pentatricopeptide repeat-containing protein At2g03380, mitochondrial"/>
    <property type="match status" value="1"/>
</dbReference>
<dbReference type="FunFam" id="1.25.40.10:FF:001180">
    <property type="entry name" value="Pentatricopeptide repeat-containing protein At2g03380, mitochondrial"/>
    <property type="match status" value="1"/>
</dbReference>
<reference evidence="4 5" key="1">
    <citation type="journal article" date="2012" name="Nature">
        <title>Repeated polyploidization of Gossypium genomes and the evolution of spinnable cotton fibres.</title>
        <authorList>
            <person name="Paterson A.H."/>
            <person name="Wendel J.F."/>
            <person name="Gundlach H."/>
            <person name="Guo H."/>
            <person name="Jenkins J."/>
            <person name="Jin D."/>
            <person name="Llewellyn D."/>
            <person name="Showmaker K.C."/>
            <person name="Shu S."/>
            <person name="Udall J."/>
            <person name="Yoo M.J."/>
            <person name="Byers R."/>
            <person name="Chen W."/>
            <person name="Doron-Faigenboim A."/>
            <person name="Duke M.V."/>
            <person name="Gong L."/>
            <person name="Grimwood J."/>
            <person name="Grover C."/>
            <person name="Grupp K."/>
            <person name="Hu G."/>
            <person name="Lee T.H."/>
            <person name="Li J."/>
            <person name="Lin L."/>
            <person name="Liu T."/>
            <person name="Marler B.S."/>
            <person name="Page J.T."/>
            <person name="Roberts A.W."/>
            <person name="Romanel E."/>
            <person name="Sanders W.S."/>
            <person name="Szadkowski E."/>
            <person name="Tan X."/>
            <person name="Tang H."/>
            <person name="Xu C."/>
            <person name="Wang J."/>
            <person name="Wang Z."/>
            <person name="Zhang D."/>
            <person name="Zhang L."/>
            <person name="Ashrafi H."/>
            <person name="Bedon F."/>
            <person name="Bowers J.E."/>
            <person name="Brubaker C.L."/>
            <person name="Chee P.W."/>
            <person name="Das S."/>
            <person name="Gingle A.R."/>
            <person name="Haigler C.H."/>
            <person name="Harker D."/>
            <person name="Hoffmann L.V."/>
            <person name="Hovav R."/>
            <person name="Jones D.C."/>
            <person name="Lemke C."/>
            <person name="Mansoor S."/>
            <person name="ur Rahman M."/>
            <person name="Rainville L.N."/>
            <person name="Rambani A."/>
            <person name="Reddy U.K."/>
            <person name="Rong J.K."/>
            <person name="Saranga Y."/>
            <person name="Scheffler B.E."/>
            <person name="Scheffler J.A."/>
            <person name="Stelly D.M."/>
            <person name="Triplett B.A."/>
            <person name="Van Deynze A."/>
            <person name="Vaslin M.F."/>
            <person name="Waghmare V.N."/>
            <person name="Walford S.A."/>
            <person name="Wright R.J."/>
            <person name="Zaki E.A."/>
            <person name="Zhang T."/>
            <person name="Dennis E.S."/>
            <person name="Mayer K.F."/>
            <person name="Peterson D.G."/>
            <person name="Rokhsar D.S."/>
            <person name="Wang X."/>
            <person name="Schmutz J."/>
        </authorList>
    </citation>
    <scope>NUCLEOTIDE SEQUENCE [LARGE SCALE GENOMIC DNA]</scope>
</reference>
<dbReference type="OrthoDB" id="185373at2759"/>
<dbReference type="GO" id="GO:0006979">
    <property type="term" value="P:response to oxidative stress"/>
    <property type="evidence" value="ECO:0007669"/>
    <property type="project" value="EnsemblPlants"/>
</dbReference>
<dbReference type="PROSITE" id="PS51375">
    <property type="entry name" value="PPR"/>
    <property type="match status" value="4"/>
</dbReference>
<dbReference type="InterPro" id="IPR046848">
    <property type="entry name" value="E_motif"/>
</dbReference>
<dbReference type="FunFam" id="1.25.40.10:FF:000436">
    <property type="entry name" value="Pentatricopeptide repeat-containing protein At5g39350 family"/>
    <property type="match status" value="1"/>
</dbReference>
<proteinExistence type="inferred from homology"/>
<organism evidence="4 5">
    <name type="scientific">Gossypium raimondii</name>
    <name type="common">Peruvian cotton</name>
    <name type="synonym">Gossypium klotzschianum subsp. raimondii</name>
    <dbReference type="NCBI Taxonomy" id="29730"/>
    <lineage>
        <taxon>Eukaryota</taxon>
        <taxon>Viridiplantae</taxon>
        <taxon>Streptophyta</taxon>
        <taxon>Embryophyta</taxon>
        <taxon>Tracheophyta</taxon>
        <taxon>Spermatophyta</taxon>
        <taxon>Magnoliopsida</taxon>
        <taxon>eudicotyledons</taxon>
        <taxon>Gunneridae</taxon>
        <taxon>Pentapetalae</taxon>
        <taxon>rosids</taxon>
        <taxon>malvids</taxon>
        <taxon>Malvales</taxon>
        <taxon>Malvaceae</taxon>
        <taxon>Malvoideae</taxon>
        <taxon>Gossypium</taxon>
    </lineage>
</organism>
<dbReference type="OMA" id="YAKCHMI"/>
<dbReference type="InterPro" id="IPR046960">
    <property type="entry name" value="PPR_At4g14850-like_plant"/>
</dbReference>
<dbReference type="EMBL" id="CM001747">
    <property type="protein sequence ID" value="KJB50593.1"/>
    <property type="molecule type" value="Genomic_DNA"/>
</dbReference>
<dbReference type="FunFam" id="1.25.40.10:FF:000309">
    <property type="entry name" value="Pentatricopeptide repeat-containing protein, chloroplastic"/>
    <property type="match status" value="1"/>
</dbReference>
<accession>A0A0D2RH88</accession>
<dbReference type="GO" id="GO:0009737">
    <property type="term" value="P:response to abscisic acid"/>
    <property type="evidence" value="ECO:0007669"/>
    <property type="project" value="EnsemblPlants"/>
</dbReference>
<dbReference type="FunFam" id="1.25.40.10:FF:000948">
    <property type="entry name" value="Pentatricopeptide repeat-containing protein mitochondrial"/>
    <property type="match status" value="1"/>
</dbReference>
<dbReference type="PANTHER" id="PTHR47926">
    <property type="entry name" value="PENTATRICOPEPTIDE REPEAT-CONTAINING PROTEIN"/>
    <property type="match status" value="1"/>
</dbReference>
<dbReference type="Pfam" id="PF20431">
    <property type="entry name" value="E_motif"/>
    <property type="match status" value="1"/>
</dbReference>
<dbReference type="PANTHER" id="PTHR47926:SF363">
    <property type="entry name" value="PENTATRICOPEPTIDE REPEAT-CONTAINING PROTEIN"/>
    <property type="match status" value="1"/>
</dbReference>